<proteinExistence type="predicted"/>
<dbReference type="AlphaFoldDB" id="F7NLT4"/>
<evidence type="ECO:0000256" key="1">
    <source>
        <dbReference type="ARBA" id="ARBA00022553"/>
    </source>
</evidence>
<dbReference type="eggNOG" id="COG0745">
    <property type="taxonomic scope" value="Bacteria"/>
</dbReference>
<keyword evidence="5" id="KW-0804">Transcription</keyword>
<evidence type="ECO:0000256" key="4">
    <source>
        <dbReference type="ARBA" id="ARBA00023125"/>
    </source>
</evidence>
<accession>F7NLT4</accession>
<keyword evidence="4 7" id="KW-0238">DNA-binding</keyword>
<dbReference type="GO" id="GO:0000156">
    <property type="term" value="F:phosphorelay response regulator activity"/>
    <property type="evidence" value="ECO:0007669"/>
    <property type="project" value="TreeGrafter"/>
</dbReference>
<evidence type="ECO:0000256" key="5">
    <source>
        <dbReference type="ARBA" id="ARBA00023163"/>
    </source>
</evidence>
<evidence type="ECO:0000256" key="2">
    <source>
        <dbReference type="ARBA" id="ARBA00023012"/>
    </source>
</evidence>
<sequence>MKLLVVEDEDLLRDAIVAVLAAEGFNVDDTGNGDEGIFLAEQAVYDLLILDIMLPGLSGLEILKQLRGREDAVPVLLLTAKDRVEDRVTGLDAGADDYLVKPFAVPELLARVRALLRRKGGETAQGLLSYRCIALDPKLKDGYFQCEELGLTAKEYELLEFLLLNRERILTKEQIFDRLWGLETETGLGIVDVYIHFLRKKIERVWL</sequence>
<comment type="caution">
    <text evidence="10">The sequence shown here is derived from an EMBL/GenBank/DDBJ whole genome shotgun (WGS) entry which is preliminary data.</text>
</comment>
<dbReference type="Pfam" id="PF00072">
    <property type="entry name" value="Response_reg"/>
    <property type="match status" value="1"/>
</dbReference>
<dbReference type="SMART" id="SM00862">
    <property type="entry name" value="Trans_reg_C"/>
    <property type="match status" value="1"/>
</dbReference>
<keyword evidence="11" id="KW-1185">Reference proteome</keyword>
<dbReference type="PROSITE" id="PS50110">
    <property type="entry name" value="RESPONSE_REGULATORY"/>
    <property type="match status" value="1"/>
</dbReference>
<evidence type="ECO:0000259" key="8">
    <source>
        <dbReference type="PROSITE" id="PS50110"/>
    </source>
</evidence>
<dbReference type="Proteomes" id="UP000003240">
    <property type="component" value="Unassembled WGS sequence"/>
</dbReference>
<dbReference type="GO" id="GO:0000976">
    <property type="term" value="F:transcription cis-regulatory region binding"/>
    <property type="evidence" value="ECO:0007669"/>
    <property type="project" value="TreeGrafter"/>
</dbReference>
<dbReference type="PROSITE" id="PS51755">
    <property type="entry name" value="OMPR_PHOB"/>
    <property type="match status" value="1"/>
</dbReference>
<dbReference type="STRING" id="1009370.ALO_15292"/>
<dbReference type="Pfam" id="PF00486">
    <property type="entry name" value="Trans_reg_C"/>
    <property type="match status" value="1"/>
</dbReference>
<feature type="domain" description="OmpR/PhoB-type" evidence="9">
    <location>
        <begin position="125"/>
        <end position="207"/>
    </location>
</feature>
<dbReference type="GO" id="GO:0006355">
    <property type="term" value="P:regulation of DNA-templated transcription"/>
    <property type="evidence" value="ECO:0007669"/>
    <property type="project" value="InterPro"/>
</dbReference>
<dbReference type="InterPro" id="IPR039420">
    <property type="entry name" value="WalR-like"/>
</dbReference>
<feature type="DNA-binding region" description="OmpR/PhoB-type" evidence="7">
    <location>
        <begin position="125"/>
        <end position="207"/>
    </location>
</feature>
<dbReference type="InterPro" id="IPR001789">
    <property type="entry name" value="Sig_transdc_resp-reg_receiver"/>
</dbReference>
<evidence type="ECO:0000313" key="11">
    <source>
        <dbReference type="Proteomes" id="UP000003240"/>
    </source>
</evidence>
<keyword evidence="1 6" id="KW-0597">Phosphoprotein</keyword>
<dbReference type="SMART" id="SM00448">
    <property type="entry name" value="REC"/>
    <property type="match status" value="1"/>
</dbReference>
<dbReference type="InterPro" id="IPR016032">
    <property type="entry name" value="Sig_transdc_resp-reg_C-effctor"/>
</dbReference>
<keyword evidence="3" id="KW-0805">Transcription regulation</keyword>
<dbReference type="PANTHER" id="PTHR48111:SF22">
    <property type="entry name" value="REGULATOR OF RPOS"/>
    <property type="match status" value="1"/>
</dbReference>
<organism evidence="10 11">
    <name type="scientific">Acetonema longum DSM 6540</name>
    <dbReference type="NCBI Taxonomy" id="1009370"/>
    <lineage>
        <taxon>Bacteria</taxon>
        <taxon>Bacillati</taxon>
        <taxon>Bacillota</taxon>
        <taxon>Negativicutes</taxon>
        <taxon>Acetonemataceae</taxon>
        <taxon>Acetonema</taxon>
    </lineage>
</organism>
<dbReference type="GO" id="GO:0032993">
    <property type="term" value="C:protein-DNA complex"/>
    <property type="evidence" value="ECO:0007669"/>
    <property type="project" value="TreeGrafter"/>
</dbReference>
<dbReference type="RefSeq" id="WP_004097136.1">
    <property type="nucleotide sequence ID" value="NZ_AFGF01000144.1"/>
</dbReference>
<dbReference type="EMBL" id="AFGF01000144">
    <property type="protein sequence ID" value="EGO63025.1"/>
    <property type="molecule type" value="Genomic_DNA"/>
</dbReference>
<dbReference type="GO" id="GO:0005829">
    <property type="term" value="C:cytosol"/>
    <property type="evidence" value="ECO:0007669"/>
    <property type="project" value="TreeGrafter"/>
</dbReference>
<dbReference type="Gene3D" id="3.40.50.2300">
    <property type="match status" value="1"/>
</dbReference>
<name>F7NLT4_9FIRM</name>
<evidence type="ECO:0000256" key="7">
    <source>
        <dbReference type="PROSITE-ProRule" id="PRU01091"/>
    </source>
</evidence>
<gene>
    <name evidence="10" type="ORF">ALO_15292</name>
</gene>
<dbReference type="InterPro" id="IPR001867">
    <property type="entry name" value="OmpR/PhoB-type_DNA-bd"/>
</dbReference>
<feature type="domain" description="Response regulatory" evidence="8">
    <location>
        <begin position="2"/>
        <end position="116"/>
    </location>
</feature>
<dbReference type="PANTHER" id="PTHR48111">
    <property type="entry name" value="REGULATOR OF RPOS"/>
    <property type="match status" value="1"/>
</dbReference>
<evidence type="ECO:0000259" key="9">
    <source>
        <dbReference type="PROSITE" id="PS51755"/>
    </source>
</evidence>
<evidence type="ECO:0000313" key="10">
    <source>
        <dbReference type="EMBL" id="EGO63025.1"/>
    </source>
</evidence>
<evidence type="ECO:0000256" key="6">
    <source>
        <dbReference type="PROSITE-ProRule" id="PRU00169"/>
    </source>
</evidence>
<dbReference type="InterPro" id="IPR036388">
    <property type="entry name" value="WH-like_DNA-bd_sf"/>
</dbReference>
<dbReference type="SUPFAM" id="SSF46894">
    <property type="entry name" value="C-terminal effector domain of the bipartite response regulators"/>
    <property type="match status" value="1"/>
</dbReference>
<dbReference type="InterPro" id="IPR011006">
    <property type="entry name" value="CheY-like_superfamily"/>
</dbReference>
<protein>
    <submittedName>
        <fullName evidence="10">Two-component response regulator</fullName>
    </submittedName>
</protein>
<feature type="modified residue" description="4-aspartylphosphate" evidence="6">
    <location>
        <position position="51"/>
    </location>
</feature>
<dbReference type="Gene3D" id="6.10.250.690">
    <property type="match status" value="1"/>
</dbReference>
<dbReference type="SUPFAM" id="SSF52172">
    <property type="entry name" value="CheY-like"/>
    <property type="match status" value="1"/>
</dbReference>
<evidence type="ECO:0000256" key="3">
    <source>
        <dbReference type="ARBA" id="ARBA00023015"/>
    </source>
</evidence>
<dbReference type="Gene3D" id="1.10.10.10">
    <property type="entry name" value="Winged helix-like DNA-binding domain superfamily/Winged helix DNA-binding domain"/>
    <property type="match status" value="1"/>
</dbReference>
<keyword evidence="2" id="KW-0902">Two-component regulatory system</keyword>
<reference evidence="10 11" key="1">
    <citation type="journal article" date="2011" name="EMBO J.">
        <title>Structural diversity of bacterial flagellar motors.</title>
        <authorList>
            <person name="Chen S."/>
            <person name="Beeby M."/>
            <person name="Murphy G.E."/>
            <person name="Leadbetter J.R."/>
            <person name="Hendrixson D.R."/>
            <person name="Briegel A."/>
            <person name="Li Z."/>
            <person name="Shi J."/>
            <person name="Tocheva E.I."/>
            <person name="Muller A."/>
            <person name="Dobro M.J."/>
            <person name="Jensen G.J."/>
        </authorList>
    </citation>
    <scope>NUCLEOTIDE SEQUENCE [LARGE SCALE GENOMIC DNA]</scope>
    <source>
        <strain evidence="10 11">DSM 6540</strain>
    </source>
</reference>